<evidence type="ECO:0000256" key="3">
    <source>
        <dbReference type="ARBA" id="ARBA00012438"/>
    </source>
</evidence>
<keyword evidence="11" id="KW-0902">Two-component regulatory system</keyword>
<sequence length="372" mass="41475">MTLDSKGFSMRKQKQISKKDRLQNCIITFISLLLATILSYMMHILGGYTNNVGIIYMMAVVVISRYSNGYIPGVIASFISVICVNYVFTYPFMAFNFIMEGYPVTFLALLIISTITSATTTNLKEQSRILNEREKLLMEAEKEALRANLLRAISHDLRTPLTGIIGASNTYLENTNTMAEAEKTSLVSNIREDANWLLNMVENLLSVTRIRDTGAQVLKRPEPLEEVASEAIERFHKRLPKSIVRVTVPDEFIMVPMDATLIEQVIINLLENAVYHSNSTDPISLSVFIQDGYAWFQVRDQGVGISPERLKTLFDGYTSSPNSSYDSHKGMGIGLSICKAIVTAHDGNITAANEEHGAVFTFTLPLGESAYE</sequence>
<comment type="caution">
    <text evidence="15">The sequence shown here is derived from an EMBL/GenBank/DDBJ whole genome shotgun (WGS) entry which is preliminary data.</text>
</comment>
<dbReference type="GO" id="GO:0000155">
    <property type="term" value="F:phosphorelay sensor kinase activity"/>
    <property type="evidence" value="ECO:0007669"/>
    <property type="project" value="InterPro"/>
</dbReference>
<dbReference type="EMBL" id="PGET01000001">
    <property type="protein sequence ID" value="PJJ30393.1"/>
    <property type="molecule type" value="Genomic_DNA"/>
</dbReference>
<dbReference type="InterPro" id="IPR005467">
    <property type="entry name" value="His_kinase_dom"/>
</dbReference>
<keyword evidence="10 13" id="KW-1133">Transmembrane helix</keyword>
<evidence type="ECO:0000256" key="1">
    <source>
        <dbReference type="ARBA" id="ARBA00000085"/>
    </source>
</evidence>
<feature type="domain" description="Histidine kinase" evidence="14">
    <location>
        <begin position="152"/>
        <end position="368"/>
    </location>
</feature>
<dbReference type="InterPro" id="IPR036890">
    <property type="entry name" value="HATPase_C_sf"/>
</dbReference>
<comment type="subcellular location">
    <subcellularLocation>
        <location evidence="2">Membrane</location>
        <topology evidence="2">Multi-pass membrane protein</topology>
    </subcellularLocation>
</comment>
<dbReference type="AlphaFoldDB" id="A0A2M8ZAC6"/>
<keyword evidence="7" id="KW-0547">Nucleotide-binding</keyword>
<evidence type="ECO:0000256" key="5">
    <source>
        <dbReference type="ARBA" id="ARBA00022679"/>
    </source>
</evidence>
<keyword evidence="6 13" id="KW-0812">Transmembrane</keyword>
<proteinExistence type="predicted"/>
<comment type="catalytic activity">
    <reaction evidence="1">
        <text>ATP + protein L-histidine = ADP + protein N-phospho-L-histidine.</text>
        <dbReference type="EC" id="2.7.13.3"/>
    </reaction>
</comment>
<keyword evidence="8 15" id="KW-0418">Kinase</keyword>
<evidence type="ECO:0000256" key="8">
    <source>
        <dbReference type="ARBA" id="ARBA00022777"/>
    </source>
</evidence>
<dbReference type="SUPFAM" id="SSF55874">
    <property type="entry name" value="ATPase domain of HSP90 chaperone/DNA topoisomerase II/histidine kinase"/>
    <property type="match status" value="1"/>
</dbReference>
<dbReference type="Pfam" id="PF02518">
    <property type="entry name" value="HATPase_c"/>
    <property type="match status" value="1"/>
</dbReference>
<evidence type="ECO:0000256" key="4">
    <source>
        <dbReference type="ARBA" id="ARBA00022553"/>
    </source>
</evidence>
<dbReference type="PANTHER" id="PTHR45569">
    <property type="entry name" value="SENSOR PROTEIN KDPD"/>
    <property type="match status" value="1"/>
</dbReference>
<dbReference type="SMART" id="SM00387">
    <property type="entry name" value="HATPase_c"/>
    <property type="match status" value="1"/>
</dbReference>
<dbReference type="Gene3D" id="3.30.565.10">
    <property type="entry name" value="Histidine kinase-like ATPase, C-terminal domain"/>
    <property type="match status" value="1"/>
</dbReference>
<dbReference type="GO" id="GO:0005524">
    <property type="term" value="F:ATP binding"/>
    <property type="evidence" value="ECO:0007669"/>
    <property type="project" value="UniProtKB-KW"/>
</dbReference>
<dbReference type="InterPro" id="IPR052023">
    <property type="entry name" value="Histidine_kinase_KdpD"/>
</dbReference>
<dbReference type="PRINTS" id="PR00344">
    <property type="entry name" value="BCTRLSENSOR"/>
</dbReference>
<evidence type="ECO:0000256" key="13">
    <source>
        <dbReference type="SAM" id="Phobius"/>
    </source>
</evidence>
<dbReference type="SUPFAM" id="SSF47384">
    <property type="entry name" value="Homodimeric domain of signal transducing histidine kinase"/>
    <property type="match status" value="1"/>
</dbReference>
<dbReference type="Gene3D" id="1.10.287.130">
    <property type="match status" value="1"/>
</dbReference>
<dbReference type="SMART" id="SM00388">
    <property type="entry name" value="HisKA"/>
    <property type="match status" value="1"/>
</dbReference>
<dbReference type="InterPro" id="IPR003661">
    <property type="entry name" value="HisK_dim/P_dom"/>
</dbReference>
<feature type="transmembrane region" description="Helical" evidence="13">
    <location>
        <begin position="21"/>
        <end position="42"/>
    </location>
</feature>
<dbReference type="InterPro" id="IPR004358">
    <property type="entry name" value="Sig_transdc_His_kin-like_C"/>
</dbReference>
<dbReference type="InterPro" id="IPR036097">
    <property type="entry name" value="HisK_dim/P_sf"/>
</dbReference>
<dbReference type="Pfam" id="PF13493">
    <property type="entry name" value="DUF4118"/>
    <property type="match status" value="1"/>
</dbReference>
<evidence type="ECO:0000256" key="10">
    <source>
        <dbReference type="ARBA" id="ARBA00022989"/>
    </source>
</evidence>
<dbReference type="GO" id="GO:0005886">
    <property type="term" value="C:plasma membrane"/>
    <property type="evidence" value="ECO:0007669"/>
    <property type="project" value="TreeGrafter"/>
</dbReference>
<dbReference type="Proteomes" id="UP000231092">
    <property type="component" value="Unassembled WGS sequence"/>
</dbReference>
<keyword evidence="9" id="KW-0067">ATP-binding</keyword>
<dbReference type="InterPro" id="IPR003594">
    <property type="entry name" value="HATPase_dom"/>
</dbReference>
<evidence type="ECO:0000256" key="12">
    <source>
        <dbReference type="ARBA" id="ARBA00023136"/>
    </source>
</evidence>
<feature type="transmembrane region" description="Helical" evidence="13">
    <location>
        <begin position="48"/>
        <end position="67"/>
    </location>
</feature>
<gene>
    <name evidence="15" type="ORF">H171_3996</name>
</gene>
<dbReference type="EC" id="2.7.13.3" evidence="3"/>
<dbReference type="Gene3D" id="1.20.120.620">
    <property type="entry name" value="Backbone structure of the membrane domain of e. Coli histidine kinase receptor kdpd"/>
    <property type="match status" value="1"/>
</dbReference>
<dbReference type="InterPro" id="IPR025201">
    <property type="entry name" value="KdpD_TM"/>
</dbReference>
<dbReference type="CDD" id="cd00082">
    <property type="entry name" value="HisKA"/>
    <property type="match status" value="1"/>
</dbReference>
<evidence type="ECO:0000256" key="6">
    <source>
        <dbReference type="ARBA" id="ARBA00022692"/>
    </source>
</evidence>
<evidence type="ECO:0000313" key="16">
    <source>
        <dbReference type="Proteomes" id="UP000231092"/>
    </source>
</evidence>
<protein>
    <recommendedName>
        <fullName evidence="3">histidine kinase</fullName>
        <ecNumber evidence="3">2.7.13.3</ecNumber>
    </recommendedName>
</protein>
<keyword evidence="5" id="KW-0808">Transferase</keyword>
<name>A0A2M8ZAC6_9FIRM</name>
<accession>A0A2M8ZAC6</accession>
<evidence type="ECO:0000256" key="2">
    <source>
        <dbReference type="ARBA" id="ARBA00004141"/>
    </source>
</evidence>
<keyword evidence="12 13" id="KW-0472">Membrane</keyword>
<dbReference type="InterPro" id="IPR038318">
    <property type="entry name" value="KdpD_sf"/>
</dbReference>
<evidence type="ECO:0000256" key="11">
    <source>
        <dbReference type="ARBA" id="ARBA00023012"/>
    </source>
</evidence>
<dbReference type="PROSITE" id="PS50109">
    <property type="entry name" value="HIS_KIN"/>
    <property type="match status" value="1"/>
</dbReference>
<reference evidence="15 16" key="1">
    <citation type="submission" date="2017-11" db="EMBL/GenBank/DDBJ databases">
        <title>Understudied soil microbes with underappreciated capabilities: Untangling the Clostridium saccharolyticum group.</title>
        <authorList>
            <person name="Leschine S."/>
        </authorList>
    </citation>
    <scope>NUCLEOTIDE SEQUENCE [LARGE SCALE GENOMIC DNA]</scope>
    <source>
        <strain evidence="15 16">18A</strain>
    </source>
</reference>
<evidence type="ECO:0000259" key="14">
    <source>
        <dbReference type="PROSITE" id="PS50109"/>
    </source>
</evidence>
<organism evidence="15 16">
    <name type="scientific">[Clostridium] celerecrescens 18A</name>
    <dbReference type="NCBI Taxonomy" id="1286362"/>
    <lineage>
        <taxon>Bacteria</taxon>
        <taxon>Bacillati</taxon>
        <taxon>Bacillota</taxon>
        <taxon>Clostridia</taxon>
        <taxon>Lachnospirales</taxon>
        <taxon>Lachnospiraceae</taxon>
        <taxon>Lacrimispora</taxon>
    </lineage>
</organism>
<dbReference type="Pfam" id="PF00512">
    <property type="entry name" value="HisKA"/>
    <property type="match status" value="1"/>
</dbReference>
<evidence type="ECO:0000313" key="15">
    <source>
        <dbReference type="EMBL" id="PJJ30393.1"/>
    </source>
</evidence>
<evidence type="ECO:0000256" key="7">
    <source>
        <dbReference type="ARBA" id="ARBA00022741"/>
    </source>
</evidence>
<keyword evidence="4" id="KW-0597">Phosphoprotein</keyword>
<evidence type="ECO:0000256" key="9">
    <source>
        <dbReference type="ARBA" id="ARBA00022840"/>
    </source>
</evidence>
<feature type="transmembrane region" description="Helical" evidence="13">
    <location>
        <begin position="74"/>
        <end position="98"/>
    </location>
</feature>
<dbReference type="PANTHER" id="PTHR45569:SF1">
    <property type="entry name" value="SENSOR PROTEIN KDPD"/>
    <property type="match status" value="1"/>
</dbReference>
<feature type="transmembrane region" description="Helical" evidence="13">
    <location>
        <begin position="104"/>
        <end position="123"/>
    </location>
</feature>